<dbReference type="EMBL" id="CZAO01000012">
    <property type="protein sequence ID" value="CUP91736.1"/>
    <property type="molecule type" value="Genomic_DNA"/>
</dbReference>
<dbReference type="RefSeq" id="WP_057253793.1">
    <property type="nucleotide sequence ID" value="NZ_CZAO01000012.1"/>
</dbReference>
<name>A0A174S5D9_BACUN</name>
<dbReference type="Proteomes" id="UP000095766">
    <property type="component" value="Unassembled WGS sequence"/>
</dbReference>
<gene>
    <name evidence="1" type="ORF">ERS852510_02658</name>
</gene>
<reference evidence="1 2" key="1">
    <citation type="submission" date="2015-09" db="EMBL/GenBank/DDBJ databases">
        <authorList>
            <consortium name="Pathogen Informatics"/>
        </authorList>
    </citation>
    <scope>NUCLEOTIDE SEQUENCE [LARGE SCALE GENOMIC DNA]</scope>
    <source>
        <strain evidence="1 2">2789STDY5834898</strain>
    </source>
</reference>
<evidence type="ECO:0000313" key="1">
    <source>
        <dbReference type="EMBL" id="CUP91736.1"/>
    </source>
</evidence>
<proteinExistence type="predicted"/>
<dbReference type="AlphaFoldDB" id="A0A174S5D9"/>
<organism evidence="1 2">
    <name type="scientific">Bacteroides uniformis</name>
    <dbReference type="NCBI Taxonomy" id="820"/>
    <lineage>
        <taxon>Bacteria</taxon>
        <taxon>Pseudomonadati</taxon>
        <taxon>Bacteroidota</taxon>
        <taxon>Bacteroidia</taxon>
        <taxon>Bacteroidales</taxon>
        <taxon>Bacteroidaceae</taxon>
        <taxon>Bacteroides</taxon>
    </lineage>
</organism>
<sequence>MQTALRIIQGGIGKADYPFGRISRHPKGDIGTKKKSTASTGKHHAFLTGKIVPIAPDFKIRNRNDDAWVNLTTPENFDYLYQSALNYAGLMGIKLPFRYRKGGSPRLKITELYNAMDESVPECANLEERDGRLHFCLFRYHDWPEPALFWIPVGFTELLPVALKRIAKEFIRRFVRHHGVGPITDSYYFDIGIDELKDWKNRDSDASPKEIRENSRLADSYLEGKRAKALKRIYGRPFYYNLEERIRQYQTENKKERELLELIREGMALITPESPCLISYLYDWAYEESPDINPIGMEQQLMLVYSDYDTLAECIRDYMNSDYRETYALTPVTYRYLTPETNELFRMDDYPERLSEWLERFTEYINDNFKNEKV</sequence>
<protein>
    <submittedName>
        <fullName evidence="1">Uncharacterized protein</fullName>
    </submittedName>
</protein>
<accession>A0A174S5D9</accession>
<evidence type="ECO:0000313" key="2">
    <source>
        <dbReference type="Proteomes" id="UP000095766"/>
    </source>
</evidence>